<keyword evidence="9 17" id="KW-0274">FAD</keyword>
<evidence type="ECO:0000256" key="5">
    <source>
        <dbReference type="ARBA" id="ARBA00010485"/>
    </source>
</evidence>
<comment type="subcellular location">
    <subcellularLocation>
        <location evidence="3 17">Cytoplasm</location>
    </subcellularLocation>
</comment>
<dbReference type="GO" id="GO:0008360">
    <property type="term" value="P:regulation of cell shape"/>
    <property type="evidence" value="ECO:0007669"/>
    <property type="project" value="UniProtKB-KW"/>
</dbReference>
<dbReference type="PANTHER" id="PTHR21071">
    <property type="entry name" value="UDP-N-ACETYLENOLPYRUVOYLGLUCOSAMINE REDUCTASE"/>
    <property type="match status" value="1"/>
</dbReference>
<dbReference type="GO" id="GO:0071555">
    <property type="term" value="P:cell wall organization"/>
    <property type="evidence" value="ECO:0007669"/>
    <property type="project" value="UniProtKB-KW"/>
</dbReference>
<evidence type="ECO:0000256" key="15">
    <source>
        <dbReference type="ARBA" id="ARBA00023316"/>
    </source>
</evidence>
<dbReference type="EMBL" id="FQZK01000020">
    <property type="protein sequence ID" value="SHK43900.1"/>
    <property type="molecule type" value="Genomic_DNA"/>
</dbReference>
<dbReference type="EC" id="1.3.1.98" evidence="17"/>
<evidence type="ECO:0000256" key="7">
    <source>
        <dbReference type="ARBA" id="ARBA00022618"/>
    </source>
</evidence>
<evidence type="ECO:0000256" key="8">
    <source>
        <dbReference type="ARBA" id="ARBA00022630"/>
    </source>
</evidence>
<evidence type="ECO:0000313" key="19">
    <source>
        <dbReference type="EMBL" id="SHK43900.1"/>
    </source>
</evidence>
<dbReference type="Pfam" id="PF02873">
    <property type="entry name" value="MurB_C"/>
    <property type="match status" value="1"/>
</dbReference>
<dbReference type="InterPro" id="IPR003170">
    <property type="entry name" value="MurB"/>
</dbReference>
<dbReference type="InterPro" id="IPR006094">
    <property type="entry name" value="Oxid_FAD_bind_N"/>
</dbReference>
<dbReference type="OrthoDB" id="9804753at2"/>
<dbReference type="Proteomes" id="UP000184452">
    <property type="component" value="Unassembled WGS sequence"/>
</dbReference>
<dbReference type="InterPro" id="IPR016169">
    <property type="entry name" value="FAD-bd_PCMH_sub2"/>
</dbReference>
<comment type="catalytic activity">
    <reaction evidence="16 17">
        <text>UDP-N-acetyl-alpha-D-muramate + NADP(+) = UDP-N-acetyl-3-O-(1-carboxyvinyl)-alpha-D-glucosamine + NADPH + H(+)</text>
        <dbReference type="Rhea" id="RHEA:12248"/>
        <dbReference type="ChEBI" id="CHEBI:15378"/>
        <dbReference type="ChEBI" id="CHEBI:57783"/>
        <dbReference type="ChEBI" id="CHEBI:58349"/>
        <dbReference type="ChEBI" id="CHEBI:68483"/>
        <dbReference type="ChEBI" id="CHEBI:70757"/>
        <dbReference type="EC" id="1.3.1.98"/>
    </reaction>
</comment>
<evidence type="ECO:0000256" key="13">
    <source>
        <dbReference type="ARBA" id="ARBA00023002"/>
    </source>
</evidence>
<dbReference type="HAMAP" id="MF_00037">
    <property type="entry name" value="MurB"/>
    <property type="match status" value="1"/>
</dbReference>
<dbReference type="GO" id="GO:0051301">
    <property type="term" value="P:cell division"/>
    <property type="evidence" value="ECO:0007669"/>
    <property type="project" value="UniProtKB-KW"/>
</dbReference>
<organism evidence="19 20">
    <name type="scientific">Nocardiopsis flavescens</name>
    <dbReference type="NCBI Taxonomy" id="758803"/>
    <lineage>
        <taxon>Bacteria</taxon>
        <taxon>Bacillati</taxon>
        <taxon>Actinomycetota</taxon>
        <taxon>Actinomycetes</taxon>
        <taxon>Streptosporangiales</taxon>
        <taxon>Nocardiopsidaceae</taxon>
        <taxon>Nocardiopsis</taxon>
    </lineage>
</organism>
<feature type="active site" description="Proton donor" evidence="17">
    <location>
        <position position="252"/>
    </location>
</feature>
<keyword evidence="11 17" id="KW-0133">Cell shape</keyword>
<dbReference type="InterPro" id="IPR036318">
    <property type="entry name" value="FAD-bd_PCMH-like_sf"/>
</dbReference>
<dbReference type="InterPro" id="IPR036635">
    <property type="entry name" value="MurB_C_sf"/>
</dbReference>
<evidence type="ECO:0000313" key="20">
    <source>
        <dbReference type="Proteomes" id="UP000184452"/>
    </source>
</evidence>
<feature type="active site" evidence="17">
    <location>
        <position position="175"/>
    </location>
</feature>
<dbReference type="InterPro" id="IPR016167">
    <property type="entry name" value="FAD-bd_PCMH_sub1"/>
</dbReference>
<evidence type="ECO:0000256" key="10">
    <source>
        <dbReference type="ARBA" id="ARBA00022857"/>
    </source>
</evidence>
<evidence type="ECO:0000256" key="12">
    <source>
        <dbReference type="ARBA" id="ARBA00022984"/>
    </source>
</evidence>
<evidence type="ECO:0000256" key="2">
    <source>
        <dbReference type="ARBA" id="ARBA00003921"/>
    </source>
</evidence>
<evidence type="ECO:0000256" key="6">
    <source>
        <dbReference type="ARBA" id="ARBA00022490"/>
    </source>
</evidence>
<evidence type="ECO:0000259" key="18">
    <source>
        <dbReference type="PROSITE" id="PS51387"/>
    </source>
</evidence>
<dbReference type="InterPro" id="IPR016166">
    <property type="entry name" value="FAD-bd_PCMH"/>
</dbReference>
<evidence type="ECO:0000256" key="9">
    <source>
        <dbReference type="ARBA" id="ARBA00022827"/>
    </source>
</evidence>
<dbReference type="GO" id="GO:0005829">
    <property type="term" value="C:cytosol"/>
    <property type="evidence" value="ECO:0007669"/>
    <property type="project" value="TreeGrafter"/>
</dbReference>
<evidence type="ECO:0000256" key="11">
    <source>
        <dbReference type="ARBA" id="ARBA00022960"/>
    </source>
</evidence>
<dbReference type="STRING" id="758803.SAMN05421803_12023"/>
<feature type="domain" description="FAD-binding PCMH-type" evidence="18">
    <location>
        <begin position="20"/>
        <end position="197"/>
    </location>
</feature>
<comment type="similarity">
    <text evidence="5 17">Belongs to the MurB family.</text>
</comment>
<name>A0A1M6SGW1_9ACTN</name>
<dbReference type="GO" id="GO:0071949">
    <property type="term" value="F:FAD binding"/>
    <property type="evidence" value="ECO:0007669"/>
    <property type="project" value="InterPro"/>
</dbReference>
<dbReference type="GO" id="GO:0009252">
    <property type="term" value="P:peptidoglycan biosynthetic process"/>
    <property type="evidence" value="ECO:0007669"/>
    <property type="project" value="UniProtKB-UniRule"/>
</dbReference>
<gene>
    <name evidence="17" type="primary">murB</name>
    <name evidence="19" type="ORF">SAMN05421803_12023</name>
</gene>
<dbReference type="Gene3D" id="3.30.465.10">
    <property type="match status" value="1"/>
</dbReference>
<dbReference type="PROSITE" id="PS51387">
    <property type="entry name" value="FAD_PCMH"/>
    <property type="match status" value="1"/>
</dbReference>
<keyword evidence="14 17" id="KW-0131">Cell cycle</keyword>
<keyword evidence="20" id="KW-1185">Reference proteome</keyword>
<dbReference type="RefSeq" id="WP_073382257.1">
    <property type="nucleotide sequence ID" value="NZ_FQZK01000020.1"/>
</dbReference>
<dbReference type="NCBIfam" id="TIGR00179">
    <property type="entry name" value="murB"/>
    <property type="match status" value="1"/>
</dbReference>
<dbReference type="GO" id="GO:0008762">
    <property type="term" value="F:UDP-N-acetylmuramate dehydrogenase activity"/>
    <property type="evidence" value="ECO:0007669"/>
    <property type="project" value="UniProtKB-UniRule"/>
</dbReference>
<evidence type="ECO:0000256" key="1">
    <source>
        <dbReference type="ARBA" id="ARBA00001974"/>
    </source>
</evidence>
<keyword evidence="15 17" id="KW-0961">Cell wall biogenesis/degradation</keyword>
<keyword evidence="13 17" id="KW-0560">Oxidoreductase</keyword>
<dbReference type="SUPFAM" id="SSF56194">
    <property type="entry name" value="Uridine diphospho-N-Acetylenolpyruvylglucosamine reductase, MurB, C-terminal domain"/>
    <property type="match status" value="1"/>
</dbReference>
<comment type="cofactor">
    <cofactor evidence="1 17">
        <name>FAD</name>
        <dbReference type="ChEBI" id="CHEBI:57692"/>
    </cofactor>
</comment>
<dbReference type="Gene3D" id="3.30.43.10">
    <property type="entry name" value="Uridine Diphospho-n-acetylenolpyruvylglucosamine Reductase, domain 2"/>
    <property type="match status" value="1"/>
</dbReference>
<dbReference type="NCBIfam" id="NF010478">
    <property type="entry name" value="PRK13903.1"/>
    <property type="match status" value="1"/>
</dbReference>
<reference evidence="19 20" key="1">
    <citation type="submission" date="2016-11" db="EMBL/GenBank/DDBJ databases">
        <authorList>
            <person name="Jaros S."/>
            <person name="Januszkiewicz K."/>
            <person name="Wedrychowicz H."/>
        </authorList>
    </citation>
    <scope>NUCLEOTIDE SEQUENCE [LARGE SCALE GENOMIC DNA]</scope>
    <source>
        <strain evidence="19 20">CGMCC 4.5723</strain>
    </source>
</reference>
<dbReference type="AlphaFoldDB" id="A0A1M6SGW1"/>
<evidence type="ECO:0000256" key="17">
    <source>
        <dbReference type="HAMAP-Rule" id="MF_00037"/>
    </source>
</evidence>
<evidence type="ECO:0000256" key="16">
    <source>
        <dbReference type="ARBA" id="ARBA00048914"/>
    </source>
</evidence>
<feature type="active site" evidence="17">
    <location>
        <position position="356"/>
    </location>
</feature>
<protein>
    <recommendedName>
        <fullName evidence="17">UDP-N-acetylenolpyruvoylglucosamine reductase</fullName>
        <ecNumber evidence="17">1.3.1.98</ecNumber>
    </recommendedName>
    <alternativeName>
        <fullName evidence="17">UDP-N-acetylmuramate dehydrogenase</fullName>
    </alternativeName>
</protein>
<keyword evidence="12 17" id="KW-0573">Peptidoglycan synthesis</keyword>
<comment type="function">
    <text evidence="2 17">Cell wall formation.</text>
</comment>
<dbReference type="Gene3D" id="3.90.78.10">
    <property type="entry name" value="UDP-N-acetylenolpyruvoylglucosamine reductase, C-terminal domain"/>
    <property type="match status" value="1"/>
</dbReference>
<comment type="pathway">
    <text evidence="4 17">Cell wall biogenesis; peptidoglycan biosynthesis.</text>
</comment>
<dbReference type="PANTHER" id="PTHR21071:SF4">
    <property type="entry name" value="UDP-N-ACETYLENOLPYRUVOYLGLUCOSAMINE REDUCTASE"/>
    <property type="match status" value="1"/>
</dbReference>
<evidence type="ECO:0000256" key="3">
    <source>
        <dbReference type="ARBA" id="ARBA00004496"/>
    </source>
</evidence>
<keyword evidence="6 17" id="KW-0963">Cytoplasm</keyword>
<accession>A0A1M6SGW1</accession>
<dbReference type="InterPro" id="IPR011601">
    <property type="entry name" value="MurB_C"/>
</dbReference>
<keyword evidence="8 17" id="KW-0285">Flavoprotein</keyword>
<sequence length="364" mass="37335">MSAHTEPAAVRLADHTTLGLGGPARSYLAADTTDGLVAAVAAADAAGEPVLVLGGGSNLVVADTGFPGTVVHVASRGVSLEETGETDPASGEPVVLLRAQAGAEWDPLVERVVAEGLNGLEFLSGIPGRVGSTPIQNVGAYGQDVSQTVREVLVYDRRGGGLRVLSAAECGFTYRDSVFKGDDRYVVCEVVFALHRGKLSRPVAYAEVARALGAEAGERVPMDLAREAVLGLRRGKGMVLDPDDPDTRSAGSFFTNPVVSPAEFAAVRERAAALLGPDTPVPGHPGADGSVKLSAAWLIDRAGFGKGYGSGPARLSGKHTLALTNPGGATTADLLDLAREVRAGVEAAFGVRLVNEPVMVGVSL</sequence>
<evidence type="ECO:0000256" key="14">
    <source>
        <dbReference type="ARBA" id="ARBA00023306"/>
    </source>
</evidence>
<evidence type="ECO:0000256" key="4">
    <source>
        <dbReference type="ARBA" id="ARBA00004752"/>
    </source>
</evidence>
<dbReference type="SUPFAM" id="SSF56176">
    <property type="entry name" value="FAD-binding/transporter-associated domain-like"/>
    <property type="match status" value="1"/>
</dbReference>
<proteinExistence type="inferred from homology"/>
<dbReference type="Pfam" id="PF01565">
    <property type="entry name" value="FAD_binding_4"/>
    <property type="match status" value="1"/>
</dbReference>
<dbReference type="UniPathway" id="UPA00219"/>
<keyword evidence="7 17" id="KW-0132">Cell division</keyword>
<keyword evidence="10 17" id="KW-0521">NADP</keyword>